<reference evidence="4" key="1">
    <citation type="submission" date="2022-06" db="EMBL/GenBank/DDBJ databases">
        <title>Draft genome sequences of Pragia fontium str. JCM24417.</title>
        <authorList>
            <person name="Wakabayashi Y."/>
            <person name="Kojima K."/>
        </authorList>
    </citation>
    <scope>NUCLEOTIDE SEQUENCE</scope>
    <source>
        <strain evidence="4">JCM 24417</strain>
    </source>
</reference>
<dbReference type="EMBL" id="BRLJ01000004">
    <property type="protein sequence ID" value="GKX63209.1"/>
    <property type="molecule type" value="Genomic_DNA"/>
</dbReference>
<dbReference type="Pfam" id="PF08525">
    <property type="entry name" value="OapA_N"/>
    <property type="match status" value="1"/>
</dbReference>
<protein>
    <submittedName>
        <fullName evidence="4">Opacity-associated protein OapA</fullName>
    </submittedName>
</protein>
<dbReference type="RefSeq" id="WP_047779785.1">
    <property type="nucleotide sequence ID" value="NZ_BRLJ01000004.1"/>
</dbReference>
<feature type="region of interest" description="Disordered" evidence="1">
    <location>
        <begin position="120"/>
        <end position="148"/>
    </location>
</feature>
<evidence type="ECO:0000313" key="5">
    <source>
        <dbReference type="Proteomes" id="UP001059610"/>
    </source>
</evidence>
<evidence type="ECO:0000259" key="2">
    <source>
        <dbReference type="Pfam" id="PF04225"/>
    </source>
</evidence>
<sequence>MQANKGRERLNTGNNPLKAVLLKIWHLPNSFNWMEPLPYAHRRGVLLAALLILCAFLWPNEKNSDIEIGHSSTPVDLSTPSTAHTNSPPPQDNAEMERANRILNQQPETPAPIEEPAPQIAQTQATPQIAPQPEPSPIEQPAAPQADNEQWQEFTIQKGHTLTQLFRDNHFIVSDAFLLAQVEGSGKPVNALRIGQKIRVKLTSDKQVTALEVELSANKSALFTRQSNGRFRRDH</sequence>
<keyword evidence="5" id="KW-1185">Reference proteome</keyword>
<feature type="domain" description="Opacity-associated protein A LysM-like" evidence="2">
    <location>
        <begin position="150"/>
        <end position="234"/>
    </location>
</feature>
<dbReference type="Proteomes" id="UP001059610">
    <property type="component" value="Unassembled WGS sequence"/>
</dbReference>
<evidence type="ECO:0000256" key="1">
    <source>
        <dbReference type="SAM" id="MobiDB-lite"/>
    </source>
</evidence>
<name>A0ABQ5LIK4_9GAMM</name>
<feature type="compositionally biased region" description="Low complexity" evidence="1">
    <location>
        <begin position="120"/>
        <end position="129"/>
    </location>
</feature>
<dbReference type="Gene3D" id="3.10.450.350">
    <property type="match status" value="1"/>
</dbReference>
<feature type="domain" description="Opacity-associated protein A-like N-terminal" evidence="3">
    <location>
        <begin position="33"/>
        <end position="59"/>
    </location>
</feature>
<accession>A0ABQ5LIK4</accession>
<organism evidence="4 5">
    <name type="scientific">Pragia fontium</name>
    <dbReference type="NCBI Taxonomy" id="82985"/>
    <lineage>
        <taxon>Bacteria</taxon>
        <taxon>Pseudomonadati</taxon>
        <taxon>Pseudomonadota</taxon>
        <taxon>Gammaproteobacteria</taxon>
        <taxon>Enterobacterales</taxon>
        <taxon>Budviciaceae</taxon>
        <taxon>Pragia</taxon>
    </lineage>
</organism>
<feature type="compositionally biased region" description="Polar residues" evidence="1">
    <location>
        <begin position="70"/>
        <end position="86"/>
    </location>
</feature>
<evidence type="ECO:0000259" key="3">
    <source>
        <dbReference type="Pfam" id="PF08525"/>
    </source>
</evidence>
<comment type="caution">
    <text evidence="4">The sequence shown here is derived from an EMBL/GenBank/DDBJ whole genome shotgun (WGS) entry which is preliminary data.</text>
</comment>
<proteinExistence type="predicted"/>
<dbReference type="InterPro" id="IPR013731">
    <property type="entry name" value="OapA_N"/>
</dbReference>
<feature type="region of interest" description="Disordered" evidence="1">
    <location>
        <begin position="69"/>
        <end position="94"/>
    </location>
</feature>
<evidence type="ECO:0000313" key="4">
    <source>
        <dbReference type="EMBL" id="GKX63209.1"/>
    </source>
</evidence>
<gene>
    <name evidence="4" type="ORF">SOASR032_17780</name>
</gene>
<dbReference type="InterPro" id="IPR007340">
    <property type="entry name" value="LysM_Opacity-associatedA"/>
</dbReference>
<dbReference type="Pfam" id="PF04225">
    <property type="entry name" value="LysM_OapA"/>
    <property type="match status" value="1"/>
</dbReference>